<feature type="chain" id="PRO_5026767452" evidence="1">
    <location>
        <begin position="20"/>
        <end position="88"/>
    </location>
</feature>
<evidence type="ECO:0000256" key="1">
    <source>
        <dbReference type="SAM" id="SignalP"/>
    </source>
</evidence>
<name>A0A6M2DCV8_RHIMP</name>
<accession>A0A6M2DCV8</accession>
<reference evidence="2" key="1">
    <citation type="submission" date="2019-09" db="EMBL/GenBank/DDBJ databases">
        <title>Organ-specific transcriptomic study of the physiology of the cattle tick, Rhipicephalus microplus.</title>
        <authorList>
            <person name="Tirloni L."/>
            <person name="Braz G."/>
            <person name="Gandara A.C.P."/>
            <person name="Sabadin G.A."/>
            <person name="da Silva R.M."/>
            <person name="Guizzo M.G."/>
            <person name="Machado J.A."/>
            <person name="Costa E.P."/>
            <person name="Gomes H.F."/>
            <person name="Moraes J."/>
            <person name="Mota M.B.S."/>
            <person name="Mesquita R.D."/>
            <person name="Alvarenga P.H."/>
            <person name="Alves F."/>
            <person name="Seixas A."/>
            <person name="da Fonseca R.N."/>
            <person name="Fogaca A."/>
            <person name="Logullo C."/>
            <person name="Tanaka A."/>
            <person name="Daffre S."/>
            <person name="Termignoni C."/>
            <person name="Vaz I.S.Jr."/>
            <person name="Oliveira P.L."/>
            <person name="Ribeiro J.M."/>
        </authorList>
    </citation>
    <scope>NUCLEOTIDE SEQUENCE</scope>
    <source>
        <strain evidence="2">Porto Alegre</strain>
    </source>
</reference>
<keyword evidence="1" id="KW-0732">Signal</keyword>
<sequence>MWLSCSFMFFVNMIHTGSTLLCGPALLENGQSLEEFMQALIISVATRKKKCRVPQHTREIDMRNSVSGLHSQLTSSIGKWLTSHSKHC</sequence>
<protein>
    <submittedName>
        <fullName evidence="2">Putative secreted protein synganglion overexpressed</fullName>
    </submittedName>
</protein>
<feature type="signal peptide" evidence="1">
    <location>
        <begin position="1"/>
        <end position="19"/>
    </location>
</feature>
<proteinExistence type="predicted"/>
<dbReference type="AlphaFoldDB" id="A0A6M2DCV8"/>
<dbReference type="EMBL" id="GHWJ01010324">
    <property type="protein sequence ID" value="NOV43061.1"/>
    <property type="molecule type" value="Transcribed_RNA"/>
</dbReference>
<organism evidence="2">
    <name type="scientific">Rhipicephalus microplus</name>
    <name type="common">Cattle tick</name>
    <name type="synonym">Boophilus microplus</name>
    <dbReference type="NCBI Taxonomy" id="6941"/>
    <lineage>
        <taxon>Eukaryota</taxon>
        <taxon>Metazoa</taxon>
        <taxon>Ecdysozoa</taxon>
        <taxon>Arthropoda</taxon>
        <taxon>Chelicerata</taxon>
        <taxon>Arachnida</taxon>
        <taxon>Acari</taxon>
        <taxon>Parasitiformes</taxon>
        <taxon>Ixodida</taxon>
        <taxon>Ixodoidea</taxon>
        <taxon>Ixodidae</taxon>
        <taxon>Rhipicephalinae</taxon>
        <taxon>Rhipicephalus</taxon>
        <taxon>Boophilus</taxon>
    </lineage>
</organism>
<evidence type="ECO:0000313" key="2">
    <source>
        <dbReference type="EMBL" id="NOV43061.1"/>
    </source>
</evidence>